<name>A0ACC2N2K7_9HYME</name>
<evidence type="ECO:0000313" key="1">
    <source>
        <dbReference type="EMBL" id="KAJ8665372.1"/>
    </source>
</evidence>
<protein>
    <submittedName>
        <fullName evidence="1">Uncharacterized protein</fullName>
    </submittedName>
</protein>
<proteinExistence type="predicted"/>
<dbReference type="Proteomes" id="UP001239111">
    <property type="component" value="Chromosome 4"/>
</dbReference>
<reference evidence="1" key="1">
    <citation type="submission" date="2023-04" db="EMBL/GenBank/DDBJ databases">
        <title>A chromosome-level genome assembly of the parasitoid wasp Eretmocerus hayati.</title>
        <authorList>
            <person name="Zhong Y."/>
            <person name="Liu S."/>
            <person name="Liu Y."/>
        </authorList>
    </citation>
    <scope>NUCLEOTIDE SEQUENCE</scope>
    <source>
        <strain evidence="1">ZJU_SS_LIU_2023</strain>
    </source>
</reference>
<comment type="caution">
    <text evidence="1">The sequence shown here is derived from an EMBL/GenBank/DDBJ whole genome shotgun (WGS) entry which is preliminary data.</text>
</comment>
<gene>
    <name evidence="1" type="ORF">QAD02_007034</name>
</gene>
<keyword evidence="2" id="KW-1185">Reference proteome</keyword>
<sequence>MDLQKIPQSAVVTAPERLTAMVVEQQPSTQSPANPPSQPALTRGPAPTTASGPRFPAPGSIGSGGPDGPARFPQPGVPSPVRHSESRTQLIPPGTTGPLPPIRPGFGPPGPPRGPPPRGVFLGRPPQPGGPQVSVRPPGPVPQQLPVQGQPGPGPRPPGPAPNRAPFLPPGPGGPGAPAVLRPSDPRLVRPMGPTPVPGPPQQMSTQGQPPPQQQQQEQQHQQQMVGDKRGQLQPQVSKERMTEVEVHSQQRQSNKNGSIQNNEKTDYDVVNVKTEKSASGDANSIEARSSEQQSSVKTGGNNVTTEATKNLSKNESSAAKEAVAPALTVTESKGKTGTQPKSKGDSPQPPSKRCDDSDSIKGFDNGLRKSLTSARSSMKSPASSPVSGKDDMIKKKTSFADQAGLDVSVEKKLETREVKKSPSTSSIRADAEHDSGVDESTQRREAPRSNGLSALPLRRSERNSTTGSPVKSPNKSMKSMVKTPEPGSSSESQDKKKLPMNKIQVGAAPSPNLKSVRSKIGSFENTTHKPGGGKVKIENRKLDFSKAQPKIAAKNDKYAPSGGDKKIQQVKLEWKAKPKIGSLTNATYKPGGGDKKIESVKLDFKDKAKPKVGSKENAKHVPGGGSVKIETKKLEIKAESKIGSLDNVKHRPGGGEKKIFDDKNYLRQMSSSNATSNSPVPSGTGSVTDKNGLPMSSDNFGRNY</sequence>
<organism evidence="1 2">
    <name type="scientific">Eretmocerus hayati</name>
    <dbReference type="NCBI Taxonomy" id="131215"/>
    <lineage>
        <taxon>Eukaryota</taxon>
        <taxon>Metazoa</taxon>
        <taxon>Ecdysozoa</taxon>
        <taxon>Arthropoda</taxon>
        <taxon>Hexapoda</taxon>
        <taxon>Insecta</taxon>
        <taxon>Pterygota</taxon>
        <taxon>Neoptera</taxon>
        <taxon>Endopterygota</taxon>
        <taxon>Hymenoptera</taxon>
        <taxon>Apocrita</taxon>
        <taxon>Proctotrupomorpha</taxon>
        <taxon>Chalcidoidea</taxon>
        <taxon>Aphelinidae</taxon>
        <taxon>Aphelininae</taxon>
        <taxon>Eretmocerus</taxon>
    </lineage>
</organism>
<dbReference type="EMBL" id="CM056744">
    <property type="protein sequence ID" value="KAJ8665372.1"/>
    <property type="molecule type" value="Genomic_DNA"/>
</dbReference>
<accession>A0ACC2N2K7</accession>
<evidence type="ECO:0000313" key="2">
    <source>
        <dbReference type="Proteomes" id="UP001239111"/>
    </source>
</evidence>